<dbReference type="Proteomes" id="UP000252770">
    <property type="component" value="Unassembled WGS sequence"/>
</dbReference>
<reference evidence="2 3" key="1">
    <citation type="submission" date="2018-07" db="EMBL/GenBank/DDBJ databases">
        <title>Desertimonas flava gen. nov. sp. nov.</title>
        <authorList>
            <person name="Liu S."/>
        </authorList>
    </citation>
    <scope>NUCLEOTIDE SEQUENCE [LARGE SCALE GENOMIC DNA]</scope>
    <source>
        <strain evidence="2 3">16Sb5-5</strain>
    </source>
</reference>
<keyword evidence="1" id="KW-1133">Transmembrane helix</keyword>
<accession>A0A367YX78</accession>
<evidence type="ECO:0000313" key="2">
    <source>
        <dbReference type="EMBL" id="RCK69612.1"/>
    </source>
</evidence>
<feature type="transmembrane region" description="Helical" evidence="1">
    <location>
        <begin position="14"/>
        <end position="38"/>
    </location>
</feature>
<keyword evidence="3" id="KW-1185">Reference proteome</keyword>
<sequence>MPIYHPAFDGPPPFVPILGGLMFLLFTILFVGTLLFLAKRGRLAGPPSFFRPPEFEARTILANRYAGGDISTDEFLERAATLNWTPGVDDPRLQDRKKR</sequence>
<name>A0A367YX78_9ACTN</name>
<protein>
    <submittedName>
        <fullName evidence="2">SHOCT domain-containing protein</fullName>
    </submittedName>
</protein>
<gene>
    <name evidence="2" type="ORF">DT076_09120</name>
</gene>
<keyword evidence="1" id="KW-0812">Transmembrane</keyword>
<comment type="caution">
    <text evidence="2">The sequence shown here is derived from an EMBL/GenBank/DDBJ whole genome shotgun (WGS) entry which is preliminary data.</text>
</comment>
<evidence type="ECO:0000256" key="1">
    <source>
        <dbReference type="SAM" id="Phobius"/>
    </source>
</evidence>
<dbReference type="RefSeq" id="WP_114126373.1">
    <property type="nucleotide sequence ID" value="NZ_QOUI01000005.1"/>
</dbReference>
<dbReference type="EMBL" id="QOUI01000005">
    <property type="protein sequence ID" value="RCK69612.1"/>
    <property type="molecule type" value="Genomic_DNA"/>
</dbReference>
<keyword evidence="1" id="KW-0472">Membrane</keyword>
<organism evidence="2 3">
    <name type="scientific">Desertihabitans brevis</name>
    <dbReference type="NCBI Taxonomy" id="2268447"/>
    <lineage>
        <taxon>Bacteria</taxon>
        <taxon>Bacillati</taxon>
        <taxon>Actinomycetota</taxon>
        <taxon>Actinomycetes</taxon>
        <taxon>Propionibacteriales</taxon>
        <taxon>Propionibacteriaceae</taxon>
        <taxon>Desertihabitans</taxon>
    </lineage>
</organism>
<dbReference type="AlphaFoldDB" id="A0A367YX78"/>
<proteinExistence type="predicted"/>
<evidence type="ECO:0000313" key="3">
    <source>
        <dbReference type="Proteomes" id="UP000252770"/>
    </source>
</evidence>